<keyword evidence="4" id="KW-1185">Reference proteome</keyword>
<keyword evidence="2" id="KW-0472">Membrane</keyword>
<keyword evidence="2" id="KW-0812">Transmembrane</keyword>
<dbReference type="EMBL" id="AE001437">
    <property type="protein sequence ID" value="AAK79081.1"/>
    <property type="molecule type" value="Genomic_DNA"/>
</dbReference>
<dbReference type="Proteomes" id="UP000000814">
    <property type="component" value="Chromosome"/>
</dbReference>
<evidence type="ECO:0000256" key="1">
    <source>
        <dbReference type="SAM" id="Coils"/>
    </source>
</evidence>
<feature type="coiled-coil region" evidence="1">
    <location>
        <begin position="141"/>
        <end position="218"/>
    </location>
</feature>
<protein>
    <submittedName>
        <fullName evidence="3">Uncharacterized protein</fullName>
    </submittedName>
</protein>
<evidence type="ECO:0000313" key="3">
    <source>
        <dbReference type="EMBL" id="AAK79081.1"/>
    </source>
</evidence>
<reference evidence="3 4" key="1">
    <citation type="journal article" date="2001" name="J. Bacteriol.">
        <title>Genome sequence and comparative analysis of the solvent-producing bacterium Clostridium acetobutylicum.</title>
        <authorList>
            <person name="Nolling J."/>
            <person name="Breton G."/>
            <person name="Omelchenko M.V."/>
            <person name="Makarova K.S."/>
            <person name="Zeng Q."/>
            <person name="Gibson R."/>
            <person name="Lee H.M."/>
            <person name="Dubois J."/>
            <person name="Qiu D."/>
            <person name="Hitti J."/>
            <person name="Wolf Y.I."/>
            <person name="Tatusov R.L."/>
            <person name="Sabathe F."/>
            <person name="Doucette-Stamm L."/>
            <person name="Soucaille P."/>
            <person name="Daly M.J."/>
            <person name="Bennett G.N."/>
            <person name="Koonin E.V."/>
            <person name="Smith D.R."/>
        </authorList>
    </citation>
    <scope>NUCLEOTIDE SEQUENCE [LARGE SCALE GENOMIC DNA]</scope>
    <source>
        <strain evidence="4">ATCC 824 / DSM 792 / JCM 1419 / LMG 5710 / VKM B-1787</strain>
    </source>
</reference>
<feature type="transmembrane region" description="Helical" evidence="2">
    <location>
        <begin position="6"/>
        <end position="24"/>
    </location>
</feature>
<organism evidence="3 4">
    <name type="scientific">Clostridium acetobutylicum (strain ATCC 824 / DSM 792 / JCM 1419 / IAM 19013 / LMG 5710 / NBRC 13948 / NRRL B-527 / VKM B-1787 / 2291 / W)</name>
    <dbReference type="NCBI Taxonomy" id="272562"/>
    <lineage>
        <taxon>Bacteria</taxon>
        <taxon>Bacillati</taxon>
        <taxon>Bacillota</taxon>
        <taxon>Clostridia</taxon>
        <taxon>Eubacteriales</taxon>
        <taxon>Clostridiaceae</taxon>
        <taxon>Clostridium</taxon>
    </lineage>
</organism>
<proteinExistence type="predicted"/>
<dbReference type="AlphaFoldDB" id="Q97K14"/>
<keyword evidence="1" id="KW-0175">Coiled coil</keyword>
<dbReference type="RefSeq" id="WP_010964422.1">
    <property type="nucleotide sequence ID" value="NC_003030.1"/>
</dbReference>
<keyword evidence="2" id="KW-1133">Transmembrane helix</keyword>
<gene>
    <name evidence="3" type="ordered locus">CA_C1107</name>
</gene>
<accession>Q97K14</accession>
<dbReference type="PIR" id="F97036">
    <property type="entry name" value="F97036"/>
</dbReference>
<evidence type="ECO:0000313" key="4">
    <source>
        <dbReference type="Proteomes" id="UP000000814"/>
    </source>
</evidence>
<dbReference type="HOGENOM" id="CLU_1109878_0_0_9"/>
<evidence type="ECO:0000256" key="2">
    <source>
        <dbReference type="SAM" id="Phobius"/>
    </source>
</evidence>
<dbReference type="KEGG" id="cac:CA_C1107"/>
<dbReference type="GeneID" id="44997619"/>
<sequence length="250" mass="27160">MKEFLQITGVTIGVVILFFLAYFLRYKKVNVKAILEEIKMLSKKVDDFATAGSNISTGNAKTGFNVAKVVAEYALTAANAAEDKFLNLDNIASDPTGSIRRETATNDIYALLRESGVTITDDVKTIVENEIRNTVFSNKDIQQINEKVDKLIAEKVSALQKQVTDLTSKNTEVNGLVNELKTKIAQTANENNVLNTQISTLTNQNTILNEKIKNINNAVSQTSADNITTGAIDTAKIATVGTISNGQIAK</sequence>
<dbReference type="PATRIC" id="fig|272562.8.peg.1315"/>
<dbReference type="STRING" id="272562.CA_C1107"/>
<name>Q97K14_CLOAB</name>